<dbReference type="PANTHER" id="PTHR30055:SF234">
    <property type="entry name" value="HTH-TYPE TRANSCRIPTIONAL REGULATOR BETI"/>
    <property type="match status" value="1"/>
</dbReference>
<dbReference type="RefSeq" id="WP_093990347.1">
    <property type="nucleotide sequence ID" value="NZ_FXZK01000001.1"/>
</dbReference>
<keyword evidence="7" id="KW-1185">Reference proteome</keyword>
<dbReference type="Proteomes" id="UP000201613">
    <property type="component" value="Unassembled WGS sequence"/>
</dbReference>
<evidence type="ECO:0000256" key="1">
    <source>
        <dbReference type="ARBA" id="ARBA00023015"/>
    </source>
</evidence>
<dbReference type="GO" id="GO:0003700">
    <property type="term" value="F:DNA-binding transcription factor activity"/>
    <property type="evidence" value="ECO:0007669"/>
    <property type="project" value="TreeGrafter"/>
</dbReference>
<accession>A0A238L8V7</accession>
<dbReference type="PANTHER" id="PTHR30055">
    <property type="entry name" value="HTH-TYPE TRANSCRIPTIONAL REGULATOR RUTR"/>
    <property type="match status" value="1"/>
</dbReference>
<gene>
    <name evidence="6" type="ORF">LOM8899_00258</name>
</gene>
<evidence type="ECO:0000313" key="6">
    <source>
        <dbReference type="EMBL" id="SMY06137.1"/>
    </source>
</evidence>
<keyword evidence="2 4" id="KW-0238">DNA-binding</keyword>
<dbReference type="Gene3D" id="1.10.357.10">
    <property type="entry name" value="Tetracycline Repressor, domain 2"/>
    <property type="match status" value="1"/>
</dbReference>
<sequence length="193" mass="20873">MPKIQGRSAQRARTRQAILDGARKLLSEGKTVTVAAAAAENGVSKATSYRYFSDADLLVAEAVLDITTKPYEAVVSGATDLRSKLKAICLYYLDLAFEHEPEFRQFLAASMRAWTAESKGATRGGRRVSMFHRALSEHETGLSDDQRETLVCGLSASTGMEALIALIDVAGATPDQARDVVGFMVEAMLDRAL</sequence>
<evidence type="ECO:0000313" key="7">
    <source>
        <dbReference type="Proteomes" id="UP000201613"/>
    </source>
</evidence>
<evidence type="ECO:0000256" key="4">
    <source>
        <dbReference type="PROSITE-ProRule" id="PRU00335"/>
    </source>
</evidence>
<protein>
    <recommendedName>
        <fullName evidence="5">HTH tetR-type domain-containing protein</fullName>
    </recommendedName>
</protein>
<keyword evidence="1" id="KW-0805">Transcription regulation</keyword>
<organism evidence="6 7">
    <name type="scientific">Flavimaricola marinus</name>
    <dbReference type="NCBI Taxonomy" id="1819565"/>
    <lineage>
        <taxon>Bacteria</taxon>
        <taxon>Pseudomonadati</taxon>
        <taxon>Pseudomonadota</taxon>
        <taxon>Alphaproteobacteria</taxon>
        <taxon>Rhodobacterales</taxon>
        <taxon>Paracoccaceae</taxon>
        <taxon>Flavimaricola</taxon>
    </lineage>
</organism>
<dbReference type="AlphaFoldDB" id="A0A238L8V7"/>
<dbReference type="InterPro" id="IPR009057">
    <property type="entry name" value="Homeodomain-like_sf"/>
</dbReference>
<keyword evidence="3" id="KW-0804">Transcription</keyword>
<dbReference type="SUPFAM" id="SSF46689">
    <property type="entry name" value="Homeodomain-like"/>
    <property type="match status" value="1"/>
</dbReference>
<dbReference type="GO" id="GO:0000976">
    <property type="term" value="F:transcription cis-regulatory region binding"/>
    <property type="evidence" value="ECO:0007669"/>
    <property type="project" value="TreeGrafter"/>
</dbReference>
<feature type="DNA-binding region" description="H-T-H motif" evidence="4">
    <location>
        <begin position="33"/>
        <end position="52"/>
    </location>
</feature>
<name>A0A238L8V7_9RHOB</name>
<evidence type="ECO:0000256" key="2">
    <source>
        <dbReference type="ARBA" id="ARBA00023125"/>
    </source>
</evidence>
<dbReference type="EMBL" id="FXZK01000001">
    <property type="protein sequence ID" value="SMY06137.1"/>
    <property type="molecule type" value="Genomic_DNA"/>
</dbReference>
<evidence type="ECO:0000259" key="5">
    <source>
        <dbReference type="PROSITE" id="PS50977"/>
    </source>
</evidence>
<evidence type="ECO:0000256" key="3">
    <source>
        <dbReference type="ARBA" id="ARBA00023163"/>
    </source>
</evidence>
<reference evidence="6 7" key="1">
    <citation type="submission" date="2017-05" db="EMBL/GenBank/DDBJ databases">
        <authorList>
            <person name="Song R."/>
            <person name="Chenine A.L."/>
            <person name="Ruprecht R.M."/>
        </authorList>
    </citation>
    <scope>NUCLEOTIDE SEQUENCE [LARGE SCALE GENOMIC DNA]</scope>
    <source>
        <strain evidence="6 7">CECT 8899</strain>
    </source>
</reference>
<proteinExistence type="predicted"/>
<dbReference type="InterPro" id="IPR050109">
    <property type="entry name" value="HTH-type_TetR-like_transc_reg"/>
</dbReference>
<dbReference type="InterPro" id="IPR001647">
    <property type="entry name" value="HTH_TetR"/>
</dbReference>
<feature type="domain" description="HTH tetR-type" evidence="5">
    <location>
        <begin position="12"/>
        <end position="70"/>
    </location>
</feature>
<dbReference type="OrthoDB" id="3217159at2"/>
<dbReference type="PROSITE" id="PS50977">
    <property type="entry name" value="HTH_TETR_2"/>
    <property type="match status" value="1"/>
</dbReference>